<evidence type="ECO:0000259" key="1">
    <source>
        <dbReference type="SMART" id="SM00849"/>
    </source>
</evidence>
<dbReference type="CDD" id="cd16278">
    <property type="entry name" value="metallo-hydrolase-like_MBL-fold"/>
    <property type="match status" value="1"/>
</dbReference>
<dbReference type="STRING" id="637679.GCA_001550055_01901"/>
<dbReference type="OrthoDB" id="9788263at2"/>
<organism evidence="2 3">
    <name type="scientific">Kordiimonas lacus</name>
    <dbReference type="NCBI Taxonomy" id="637679"/>
    <lineage>
        <taxon>Bacteria</taxon>
        <taxon>Pseudomonadati</taxon>
        <taxon>Pseudomonadota</taxon>
        <taxon>Alphaproteobacteria</taxon>
        <taxon>Kordiimonadales</taxon>
        <taxon>Kordiimonadaceae</taxon>
        <taxon>Kordiimonas</taxon>
    </lineage>
</organism>
<dbReference type="Gene3D" id="3.60.15.10">
    <property type="entry name" value="Ribonuclease Z/Hydroxyacylglutathione hydrolase-like"/>
    <property type="match status" value="1"/>
</dbReference>
<evidence type="ECO:0000313" key="3">
    <source>
        <dbReference type="Proteomes" id="UP000183685"/>
    </source>
</evidence>
<proteinExistence type="predicted"/>
<gene>
    <name evidence="2" type="ORF">SAMN04488071_1954</name>
</gene>
<protein>
    <submittedName>
        <fullName evidence="2">Glyoxylase, beta-lactamase superfamily II</fullName>
    </submittedName>
</protein>
<dbReference type="InterPro" id="IPR036388">
    <property type="entry name" value="WH-like_DNA-bd_sf"/>
</dbReference>
<reference evidence="2 3" key="1">
    <citation type="submission" date="2016-10" db="EMBL/GenBank/DDBJ databases">
        <authorList>
            <person name="de Groot N.N."/>
        </authorList>
    </citation>
    <scope>NUCLEOTIDE SEQUENCE [LARGE SCALE GENOMIC DNA]</scope>
    <source>
        <strain evidence="2 3">CGMCC 1.9109</strain>
    </source>
</reference>
<accession>A0A1G6ZWV1</accession>
<dbReference type="InterPro" id="IPR001279">
    <property type="entry name" value="Metallo-B-lactamas"/>
</dbReference>
<evidence type="ECO:0000313" key="2">
    <source>
        <dbReference type="EMBL" id="SDE06116.1"/>
    </source>
</evidence>
<name>A0A1G6ZWV1_9PROT</name>
<dbReference type="RefSeq" id="WP_068304269.1">
    <property type="nucleotide sequence ID" value="NZ_FNAK01000004.1"/>
</dbReference>
<sequence length="307" mass="33103">MTGKRSFIPSPQVALKLREQASYGVPHAVAPGVTMVLADNPKDYTGPGTNTYIVGDDRVWIIDPGPDDVDHVRAVLKAVGKRQVAGIFVTHTHQDHSPAANHLARITGARTYGFGALPKDILGFTDEAVDAEFIPDVTLACGGVVGDDDWQIMAIHTPGHFPNHLCYALPHKGMLFSGDHVMGWSTTVVVPPLGNLSEYMESLDKLEAGGARLMLPSHGPVVEDAPARIREIREHRIERHEQVAACLSRGIRSPAAIVGEIYEGLTPGLMDAAEGCVRAHLELMVRDGEKLLSEAREGTAYQAIHPA</sequence>
<dbReference type="SUPFAM" id="SSF56281">
    <property type="entry name" value="Metallo-hydrolase/oxidoreductase"/>
    <property type="match status" value="1"/>
</dbReference>
<feature type="domain" description="Metallo-beta-lactamase" evidence="1">
    <location>
        <begin position="48"/>
        <end position="218"/>
    </location>
</feature>
<dbReference type="InterPro" id="IPR050662">
    <property type="entry name" value="Sec-metab_biosynth-thioest"/>
</dbReference>
<dbReference type="InterPro" id="IPR036866">
    <property type="entry name" value="RibonucZ/Hydroxyglut_hydro"/>
</dbReference>
<dbReference type="SMART" id="SM00849">
    <property type="entry name" value="Lactamase_B"/>
    <property type="match status" value="1"/>
</dbReference>
<dbReference type="EMBL" id="FNAK01000004">
    <property type="protein sequence ID" value="SDE06116.1"/>
    <property type="molecule type" value="Genomic_DNA"/>
</dbReference>
<dbReference type="Proteomes" id="UP000183685">
    <property type="component" value="Unassembled WGS sequence"/>
</dbReference>
<dbReference type="PANTHER" id="PTHR23131">
    <property type="entry name" value="ENDORIBONUCLEASE LACTB2"/>
    <property type="match status" value="1"/>
</dbReference>
<dbReference type="PANTHER" id="PTHR23131:SF0">
    <property type="entry name" value="ENDORIBONUCLEASE LACTB2"/>
    <property type="match status" value="1"/>
</dbReference>
<dbReference type="Gene3D" id="1.10.10.10">
    <property type="entry name" value="Winged helix-like DNA-binding domain superfamily/Winged helix DNA-binding domain"/>
    <property type="match status" value="1"/>
</dbReference>
<keyword evidence="3" id="KW-1185">Reference proteome</keyword>
<dbReference type="Pfam" id="PF00753">
    <property type="entry name" value="Lactamase_B"/>
    <property type="match status" value="1"/>
</dbReference>
<dbReference type="AlphaFoldDB" id="A0A1G6ZWV1"/>